<evidence type="ECO:0000256" key="1">
    <source>
        <dbReference type="SAM" id="Phobius"/>
    </source>
</evidence>
<name>M1P889_METMZ</name>
<evidence type="ECO:0000313" key="2">
    <source>
        <dbReference type="EMBL" id="AGF96662.1"/>
    </source>
</evidence>
<keyword evidence="1" id="KW-0472">Membrane</keyword>
<dbReference type="KEGG" id="mmaz:MmTuc01_1276"/>
<keyword evidence="1" id="KW-0812">Transmembrane</keyword>
<dbReference type="HOGENOM" id="CLU_3263801_0_0_2"/>
<accession>M1P889</accession>
<gene>
    <name evidence="2" type="ORF">MmTuc01_1276</name>
</gene>
<dbReference type="EMBL" id="CP004144">
    <property type="protein sequence ID" value="AGF96662.1"/>
    <property type="molecule type" value="Genomic_DNA"/>
</dbReference>
<keyword evidence="1" id="KW-1133">Transmembrane helix</keyword>
<reference evidence="2 3" key="1">
    <citation type="journal article" date="2013" name="Genome Announc.">
        <title>Complete Genome of a Methanosarcina mazei Strain Isolated from Sediment Samples from an Amazonian Flooded Area.</title>
        <authorList>
            <person name="Assis das Gracas D."/>
            <person name="Thiago Juca Ramos R."/>
            <person name="Vieira Araujo A.C."/>
            <person name="Zahlouth R."/>
            <person name="Ribeiro Carneiro A."/>
            <person name="Souza Lopes T."/>
            <person name="Azevedo Barauna R."/>
            <person name="Azevedo V."/>
            <person name="Cruz Schneider M.P."/>
            <person name="Pellizari V.H."/>
            <person name="Silva A."/>
        </authorList>
    </citation>
    <scope>NUCLEOTIDE SEQUENCE [LARGE SCALE GENOMIC DNA]</scope>
    <source>
        <strain evidence="2 3">Tuc01</strain>
    </source>
</reference>
<dbReference type="BioCyc" id="MMAZ1236903:G139K-1220-MONOMER"/>
<dbReference type="AlphaFoldDB" id="M1P889"/>
<organism evidence="2 3">
    <name type="scientific">Methanosarcina mazei Tuc01</name>
    <dbReference type="NCBI Taxonomy" id="1236903"/>
    <lineage>
        <taxon>Archaea</taxon>
        <taxon>Methanobacteriati</taxon>
        <taxon>Methanobacteriota</taxon>
        <taxon>Stenosarchaea group</taxon>
        <taxon>Methanomicrobia</taxon>
        <taxon>Methanosarcinales</taxon>
        <taxon>Methanosarcinaceae</taxon>
        <taxon>Methanosarcina</taxon>
    </lineage>
</organism>
<sequence length="41" mass="4677">MVFLFIHKTIYGCLKKEKLNIGSFFLFAIVFSLPSATIPKL</sequence>
<protein>
    <submittedName>
        <fullName evidence="2">Uncharacterized protein</fullName>
    </submittedName>
</protein>
<proteinExistence type="predicted"/>
<evidence type="ECO:0000313" key="3">
    <source>
        <dbReference type="Proteomes" id="UP000011718"/>
    </source>
</evidence>
<feature type="transmembrane region" description="Helical" evidence="1">
    <location>
        <begin position="21"/>
        <end position="38"/>
    </location>
</feature>
<dbReference type="Proteomes" id="UP000011718">
    <property type="component" value="Chromosome"/>
</dbReference>